<dbReference type="InterPro" id="IPR050086">
    <property type="entry name" value="MetN_ABC_transporter-like"/>
</dbReference>
<dbReference type="InterPro" id="IPR027417">
    <property type="entry name" value="P-loop_NTPase"/>
</dbReference>
<dbReference type="EMBL" id="AP026974">
    <property type="protein sequence ID" value="BDT79610.1"/>
    <property type="molecule type" value="Genomic_DNA"/>
</dbReference>
<dbReference type="Pfam" id="PF00005">
    <property type="entry name" value="ABC_tran"/>
    <property type="match status" value="1"/>
</dbReference>
<evidence type="ECO:0000256" key="2">
    <source>
        <dbReference type="ARBA" id="ARBA00022475"/>
    </source>
</evidence>
<keyword evidence="5 9" id="KW-0067">ATP-binding</keyword>
<proteinExistence type="predicted"/>
<keyword evidence="10" id="KW-1185">Reference proteome</keyword>
<evidence type="ECO:0000259" key="8">
    <source>
        <dbReference type="PROSITE" id="PS50893"/>
    </source>
</evidence>
<evidence type="ECO:0000256" key="3">
    <source>
        <dbReference type="ARBA" id="ARBA00022519"/>
    </source>
</evidence>
<evidence type="ECO:0000313" key="9">
    <source>
        <dbReference type="EMBL" id="BDT79610.1"/>
    </source>
</evidence>
<gene>
    <name evidence="9" type="primary">phnC1</name>
    <name evidence="9" type="ORF">PKF032_14980</name>
</gene>
<keyword evidence="3" id="KW-0997">Cell inner membrane</keyword>
<dbReference type="RefSeq" id="WP_281744908.1">
    <property type="nucleotide sequence ID" value="NZ_AP026974.1"/>
</dbReference>
<feature type="domain" description="ABC transporter" evidence="8">
    <location>
        <begin position="6"/>
        <end position="250"/>
    </location>
</feature>
<evidence type="ECO:0000256" key="5">
    <source>
        <dbReference type="ARBA" id="ARBA00022840"/>
    </source>
</evidence>
<organism evidence="9 10">
    <name type="scientific">Polynucleobacter yangtzensis</name>
    <dbReference type="NCBI Taxonomy" id="1743159"/>
    <lineage>
        <taxon>Bacteria</taxon>
        <taxon>Pseudomonadati</taxon>
        <taxon>Pseudomonadota</taxon>
        <taxon>Betaproteobacteria</taxon>
        <taxon>Burkholderiales</taxon>
        <taxon>Burkholderiaceae</taxon>
        <taxon>Polynucleobacter</taxon>
    </lineage>
</organism>
<evidence type="ECO:0000256" key="7">
    <source>
        <dbReference type="ARBA" id="ARBA00023136"/>
    </source>
</evidence>
<keyword evidence="2" id="KW-1003">Cell membrane</keyword>
<evidence type="ECO:0000256" key="1">
    <source>
        <dbReference type="ARBA" id="ARBA00022448"/>
    </source>
</evidence>
<dbReference type="GO" id="GO:0005524">
    <property type="term" value="F:ATP binding"/>
    <property type="evidence" value="ECO:0007669"/>
    <property type="project" value="UniProtKB-KW"/>
</dbReference>
<dbReference type="PROSITE" id="PS00211">
    <property type="entry name" value="ABC_TRANSPORTER_1"/>
    <property type="match status" value="1"/>
</dbReference>
<protein>
    <submittedName>
        <fullName evidence="9">Phosphonates import ATP-binding protein PhnC 1</fullName>
    </submittedName>
</protein>
<evidence type="ECO:0000256" key="6">
    <source>
        <dbReference type="ARBA" id="ARBA00022967"/>
    </source>
</evidence>
<reference evidence="9 10" key="1">
    <citation type="submission" date="2022-11" db="EMBL/GenBank/DDBJ databases">
        <title>Complete Genome Sequences of three Polynucleobacter sp. Subcluster PnecC Strains KF022, KF023, and KF032 Isolated from a Shallow Eutrophic Lake in Japan.</title>
        <authorList>
            <person name="Ogata Y."/>
            <person name="Watanabe K."/>
            <person name="Takemine S."/>
            <person name="Shindo C."/>
            <person name="Kurokawa R."/>
            <person name="Suda W."/>
        </authorList>
    </citation>
    <scope>NUCLEOTIDE SEQUENCE [LARGE SCALE GENOMIC DNA]</scope>
    <source>
        <strain evidence="9 10">KF032</strain>
    </source>
</reference>
<evidence type="ECO:0000313" key="10">
    <source>
        <dbReference type="Proteomes" id="UP001211204"/>
    </source>
</evidence>
<keyword evidence="6" id="KW-1278">Translocase</keyword>
<sequence>MKKTAFSFDRVSFSHSNGKEALRNINISASAGEAIAIIGSSGSGKTSLLSLIATSLRPSSGSISVLNIDPWAISKRQLQRLRSQIGLVHQAAPIPPKQRVITAVLAGRLGQWPLWRSLLSLIYPVDIAGPESCLEKLGLADRLFDRCDRLSGGQLQRVGVARVLYQRPNILLADEPVSAMDPVLSDVTIQCLLEDARTRDACFVASLHAVDIALRWFPRIIGLRDGEVFFDLPAAQVSEDLLKQLYASERGVLPKQGSANI</sequence>
<keyword evidence="1" id="KW-0813">Transport</keyword>
<keyword evidence="7" id="KW-0472">Membrane</keyword>
<dbReference type="Gene3D" id="3.40.50.300">
    <property type="entry name" value="P-loop containing nucleotide triphosphate hydrolases"/>
    <property type="match status" value="1"/>
</dbReference>
<dbReference type="Proteomes" id="UP001211204">
    <property type="component" value="Chromosome"/>
</dbReference>
<name>A0ABN6TUM2_9BURK</name>
<dbReference type="PROSITE" id="PS50893">
    <property type="entry name" value="ABC_TRANSPORTER_2"/>
    <property type="match status" value="1"/>
</dbReference>
<dbReference type="InterPro" id="IPR003439">
    <property type="entry name" value="ABC_transporter-like_ATP-bd"/>
</dbReference>
<dbReference type="SMART" id="SM00382">
    <property type="entry name" value="AAA"/>
    <property type="match status" value="1"/>
</dbReference>
<dbReference type="InterPro" id="IPR003593">
    <property type="entry name" value="AAA+_ATPase"/>
</dbReference>
<dbReference type="SUPFAM" id="SSF52540">
    <property type="entry name" value="P-loop containing nucleoside triphosphate hydrolases"/>
    <property type="match status" value="1"/>
</dbReference>
<accession>A0ABN6TUM2</accession>
<dbReference type="PANTHER" id="PTHR43166">
    <property type="entry name" value="AMINO ACID IMPORT ATP-BINDING PROTEIN"/>
    <property type="match status" value="1"/>
</dbReference>
<keyword evidence="4" id="KW-0547">Nucleotide-binding</keyword>
<dbReference type="PANTHER" id="PTHR43166:SF6">
    <property type="entry name" value="PHOSPHONATES IMPORT ATP-BINDING PROTEIN PHNC"/>
    <property type="match status" value="1"/>
</dbReference>
<evidence type="ECO:0000256" key="4">
    <source>
        <dbReference type="ARBA" id="ARBA00022741"/>
    </source>
</evidence>
<dbReference type="InterPro" id="IPR017871">
    <property type="entry name" value="ABC_transporter-like_CS"/>
</dbReference>